<gene>
    <name evidence="1" type="ORF">CRG98_003023</name>
</gene>
<comment type="caution">
    <text evidence="1">The sequence shown here is derived from an EMBL/GenBank/DDBJ whole genome shotgun (WGS) entry which is preliminary data.</text>
</comment>
<sequence length="182" mass="19556">MLPSILPSQLQNLEDSMSFCLQLSGCADWCIPEQDDSLVVLSKSCSTGLIFAPSSVVGVLCGLETVAFCYRSCSSLPRSCEAEFASFCEQPNDGIAQEVQKRISENSVATVGLQLVMEASFRQTILGTVWDKWSSVDRMRLNIGLVGVPPAAGAFTGGKNCVVDLDSLTSGKDGEKERSLYI</sequence>
<name>A0A2I0L780_PUNGR</name>
<protein>
    <submittedName>
        <fullName evidence="1">Uncharacterized protein</fullName>
    </submittedName>
</protein>
<dbReference type="AlphaFoldDB" id="A0A2I0L780"/>
<accession>A0A2I0L780</accession>
<evidence type="ECO:0000313" key="2">
    <source>
        <dbReference type="Proteomes" id="UP000233551"/>
    </source>
</evidence>
<keyword evidence="2" id="KW-1185">Reference proteome</keyword>
<reference evidence="1 2" key="1">
    <citation type="submission" date="2017-11" db="EMBL/GenBank/DDBJ databases">
        <title>De-novo sequencing of pomegranate (Punica granatum L.) genome.</title>
        <authorList>
            <person name="Akparov Z."/>
            <person name="Amiraslanov A."/>
            <person name="Hajiyeva S."/>
            <person name="Abbasov M."/>
            <person name="Kaur K."/>
            <person name="Hamwieh A."/>
            <person name="Solovyev V."/>
            <person name="Salamov A."/>
            <person name="Braich B."/>
            <person name="Kosarev P."/>
            <person name="Mahmoud A."/>
            <person name="Hajiyev E."/>
            <person name="Babayeva S."/>
            <person name="Izzatullayeva V."/>
            <person name="Mammadov A."/>
            <person name="Mammadov A."/>
            <person name="Sharifova S."/>
            <person name="Ojaghi J."/>
            <person name="Eynullazada K."/>
            <person name="Bayramov B."/>
            <person name="Abdulazimova A."/>
            <person name="Shahmuradov I."/>
        </authorList>
    </citation>
    <scope>NUCLEOTIDE SEQUENCE [LARGE SCALE GENOMIC DNA]</scope>
    <source>
        <strain evidence="2">cv. AG2017</strain>
        <tissue evidence="1">Leaf</tissue>
    </source>
</reference>
<proteinExistence type="predicted"/>
<evidence type="ECO:0000313" key="1">
    <source>
        <dbReference type="EMBL" id="PKI76564.1"/>
    </source>
</evidence>
<organism evidence="1 2">
    <name type="scientific">Punica granatum</name>
    <name type="common">Pomegranate</name>
    <dbReference type="NCBI Taxonomy" id="22663"/>
    <lineage>
        <taxon>Eukaryota</taxon>
        <taxon>Viridiplantae</taxon>
        <taxon>Streptophyta</taxon>
        <taxon>Embryophyta</taxon>
        <taxon>Tracheophyta</taxon>
        <taxon>Spermatophyta</taxon>
        <taxon>Magnoliopsida</taxon>
        <taxon>eudicotyledons</taxon>
        <taxon>Gunneridae</taxon>
        <taxon>Pentapetalae</taxon>
        <taxon>rosids</taxon>
        <taxon>malvids</taxon>
        <taxon>Myrtales</taxon>
        <taxon>Lythraceae</taxon>
        <taxon>Punica</taxon>
    </lineage>
</organism>
<dbReference type="Proteomes" id="UP000233551">
    <property type="component" value="Unassembled WGS sequence"/>
</dbReference>
<dbReference type="EMBL" id="PGOL01000112">
    <property type="protein sequence ID" value="PKI76564.1"/>
    <property type="molecule type" value="Genomic_DNA"/>
</dbReference>